<dbReference type="AlphaFoldDB" id="A0A838B3Q3"/>
<dbReference type="EMBL" id="JACDTY010000004">
    <property type="protein sequence ID" value="MBA1141025.1"/>
    <property type="molecule type" value="Genomic_DNA"/>
</dbReference>
<evidence type="ECO:0000256" key="1">
    <source>
        <dbReference type="ARBA" id="ARBA00009986"/>
    </source>
</evidence>
<dbReference type="PROSITE" id="PS00070">
    <property type="entry name" value="ALDEHYDE_DEHYDR_CYS"/>
    <property type="match status" value="1"/>
</dbReference>
<dbReference type="PANTHER" id="PTHR42804:SF1">
    <property type="entry name" value="ALDEHYDE DEHYDROGENASE-RELATED"/>
    <property type="match status" value="1"/>
</dbReference>
<dbReference type="CDD" id="cd07138">
    <property type="entry name" value="ALDH_CddD_SSP0762"/>
    <property type="match status" value="1"/>
</dbReference>
<accession>A0A838B3Q3</accession>
<dbReference type="InterPro" id="IPR016162">
    <property type="entry name" value="Ald_DH_N"/>
</dbReference>
<feature type="domain" description="Aldehyde dehydrogenase" evidence="5">
    <location>
        <begin position="13"/>
        <end position="469"/>
    </location>
</feature>
<keyword evidence="7" id="KW-1185">Reference proteome</keyword>
<protein>
    <recommendedName>
        <fullName evidence="3">aldehyde dehydrogenase (NAD(+))</fullName>
        <ecNumber evidence="3">1.2.1.3</ecNumber>
    </recommendedName>
</protein>
<dbReference type="Gene3D" id="3.40.309.10">
    <property type="entry name" value="Aldehyde Dehydrogenase, Chain A, domain 2"/>
    <property type="match status" value="1"/>
</dbReference>
<comment type="caution">
    <text evidence="6">The sequence shown here is derived from an EMBL/GenBank/DDBJ whole genome shotgun (WGS) entry which is preliminary data.</text>
</comment>
<dbReference type="FunFam" id="3.40.605.10:FF:000007">
    <property type="entry name" value="NAD/NADP-dependent betaine aldehyde dehydrogenase"/>
    <property type="match status" value="1"/>
</dbReference>
<dbReference type="SUPFAM" id="SSF53720">
    <property type="entry name" value="ALDH-like"/>
    <property type="match status" value="1"/>
</dbReference>
<dbReference type="PANTHER" id="PTHR42804">
    <property type="entry name" value="ALDEHYDE DEHYDROGENASE"/>
    <property type="match status" value="1"/>
</dbReference>
<dbReference type="InterPro" id="IPR015590">
    <property type="entry name" value="Aldehyde_DH_dom"/>
</dbReference>
<dbReference type="InterPro" id="IPR016163">
    <property type="entry name" value="Ald_DH_C"/>
</dbReference>
<dbReference type="InterPro" id="IPR016161">
    <property type="entry name" value="Ald_DH/histidinol_DH"/>
</dbReference>
<sequence length="482" mass="51398">MTHELEFYIDGRWVAPSGTQSFDVINPATEAKVATIAMGSGADVDKAVAAAKRAFPAYSRTSREERLGYLTRILEFYDEGSDEIAELMSLEMGVVRNFSRNAQIALGRAHLATAVDVLKHFAFTEQRGDMLLAREPIGVCGLITPWNWPMNQLVVKVAPALAAGCTMVVKPSEYSPLSSLRFARMVDEAGVPAGVFNLINGDGVEVGEAISRHPDVDMVSITGSTRAGVAVAKAAADTIKRVHQELGGKSANIIFDDENFDRNVALGVKASYLNCGQSCSAPTRMLVPYQLMEHAAKVAAETADALAVGTPDTEGTDLGPVVNASQYKRIQTLIETGIKEGATLSAGGPGRPEGLDKGYYVRPTVFSGVTPQMTIAREEIFGPVLSIIGYADENEAVRIANDSIYGLAGHVQSSDIARARRVAAQLRVGSVYINQAPWDAAAPFGGFKQSGNGREHGEFGLGDFLELKAMAGYGVHQDARSA</sequence>
<organism evidence="6 7">
    <name type="scientific">Mesorhizobium neociceri</name>
    <dbReference type="NCBI Taxonomy" id="1307853"/>
    <lineage>
        <taxon>Bacteria</taxon>
        <taxon>Pseudomonadati</taxon>
        <taxon>Pseudomonadota</taxon>
        <taxon>Alphaproteobacteria</taxon>
        <taxon>Hyphomicrobiales</taxon>
        <taxon>Phyllobacteriaceae</taxon>
        <taxon>Mesorhizobium</taxon>
    </lineage>
</organism>
<dbReference type="InterPro" id="IPR016160">
    <property type="entry name" value="Ald_DH_CS_CYS"/>
</dbReference>
<comment type="catalytic activity">
    <reaction evidence="4">
        <text>an aldehyde + NAD(+) + H2O = a carboxylate + NADH + 2 H(+)</text>
        <dbReference type="Rhea" id="RHEA:16185"/>
        <dbReference type="ChEBI" id="CHEBI:15377"/>
        <dbReference type="ChEBI" id="CHEBI:15378"/>
        <dbReference type="ChEBI" id="CHEBI:17478"/>
        <dbReference type="ChEBI" id="CHEBI:29067"/>
        <dbReference type="ChEBI" id="CHEBI:57540"/>
        <dbReference type="ChEBI" id="CHEBI:57945"/>
        <dbReference type="EC" id="1.2.1.3"/>
    </reaction>
</comment>
<reference evidence="6 7" key="1">
    <citation type="submission" date="2020-07" db="EMBL/GenBank/DDBJ databases">
        <title>Definition of the novel symbiovar canariense within Mesorhizobium novociceri, a new species of genus Mesorhizobium nodulating Cicer canariense in the Caldera de Taburiente National Park (La Palma, Canary Islands).</title>
        <authorList>
            <person name="Leon-Barrios M."/>
            <person name="Perez-Yepez J."/>
            <person name="Flores-Felix J.D."/>
            <person name="Ramirez-Baena M.H."/>
            <person name="Pulido-Suarez L."/>
            <person name="Igual J.M."/>
            <person name="Velazquez E."/>
            <person name="Peix A."/>
        </authorList>
    </citation>
    <scope>NUCLEOTIDE SEQUENCE [LARGE SCALE GENOMIC DNA]</scope>
    <source>
        <strain evidence="6 7">CCANP35</strain>
    </source>
</reference>
<dbReference type="RefSeq" id="WP_181057658.1">
    <property type="nucleotide sequence ID" value="NZ_JACDTY010000004.1"/>
</dbReference>
<proteinExistence type="inferred from homology"/>
<evidence type="ECO:0000313" key="6">
    <source>
        <dbReference type="EMBL" id="MBA1141025.1"/>
    </source>
</evidence>
<dbReference type="Pfam" id="PF00171">
    <property type="entry name" value="Aldedh"/>
    <property type="match status" value="1"/>
</dbReference>
<comment type="similarity">
    <text evidence="1">Belongs to the aldehyde dehydrogenase family.</text>
</comment>
<evidence type="ECO:0000256" key="2">
    <source>
        <dbReference type="ARBA" id="ARBA00023002"/>
    </source>
</evidence>
<dbReference type="EC" id="1.2.1.3" evidence="3"/>
<evidence type="ECO:0000313" key="7">
    <source>
        <dbReference type="Proteomes" id="UP000558284"/>
    </source>
</evidence>
<evidence type="ECO:0000259" key="5">
    <source>
        <dbReference type="Pfam" id="PF00171"/>
    </source>
</evidence>
<evidence type="ECO:0000256" key="3">
    <source>
        <dbReference type="ARBA" id="ARBA00024226"/>
    </source>
</evidence>
<keyword evidence="2" id="KW-0560">Oxidoreductase</keyword>
<gene>
    <name evidence="6" type="ORF">H0241_12250</name>
</gene>
<dbReference type="Gene3D" id="3.40.605.10">
    <property type="entry name" value="Aldehyde Dehydrogenase, Chain A, domain 1"/>
    <property type="match status" value="1"/>
</dbReference>
<dbReference type="GO" id="GO:0004029">
    <property type="term" value="F:aldehyde dehydrogenase (NAD+) activity"/>
    <property type="evidence" value="ECO:0007669"/>
    <property type="project" value="UniProtKB-EC"/>
</dbReference>
<name>A0A838B3Q3_9HYPH</name>
<evidence type="ECO:0000256" key="4">
    <source>
        <dbReference type="ARBA" id="ARBA00049194"/>
    </source>
</evidence>
<dbReference type="Proteomes" id="UP000558284">
    <property type="component" value="Unassembled WGS sequence"/>
</dbReference>